<dbReference type="Gene3D" id="3.40.720.10">
    <property type="entry name" value="Alkaline Phosphatase, subunit A"/>
    <property type="match status" value="1"/>
</dbReference>
<evidence type="ECO:0000256" key="4">
    <source>
        <dbReference type="ARBA" id="ARBA00022837"/>
    </source>
</evidence>
<organism evidence="6 7">
    <name type="scientific">Coraliomargarita algicola</name>
    <dbReference type="NCBI Taxonomy" id="3092156"/>
    <lineage>
        <taxon>Bacteria</taxon>
        <taxon>Pseudomonadati</taxon>
        <taxon>Verrucomicrobiota</taxon>
        <taxon>Opitutia</taxon>
        <taxon>Puniceicoccales</taxon>
        <taxon>Coraliomargaritaceae</taxon>
        <taxon>Coraliomargarita</taxon>
    </lineage>
</organism>
<protein>
    <submittedName>
        <fullName evidence="6">Sulfatase</fullName>
    </submittedName>
</protein>
<sequence>MQNKRPNIILMVSDDHGREALGCYGNPIVRTPHLDRLAADGMLFRQAFCTTPSCAASRSVMLTGHHNHTNGTYGHTHGQHHFACFEDVLTLPKLLNDSGYRTACVGKKHYAPESVYPFQEQLGEHDYGRDDLRMADACADFISEASPFFLYWCSYNPHRTPNTVKNHPLQPNDFGNPEQPFAGDEEAVYSEESVVVPPWLPDNAHTRAELAQDYQSISRLDRGVGRLIELLKEKGVYENTYIMYISDNGAAFPGSKTTLYDPGMRLPCIVKAPTSSPQQGESGELIAWYDIAPTILDYAGVPQLSDHMFGESFRPLLEGNTSDWMREEVYASHTFHEITNYYPMRVIRSKKYKFIWNVAHPLTFSFASDLWESATWAPYREDGESHFGQRQVVDYLHRPCFELYDLEQDADEVHNLAGLPEYQDQVQQFSDKIKQFQQATMDPWLHKWEYE</sequence>
<evidence type="ECO:0000256" key="1">
    <source>
        <dbReference type="ARBA" id="ARBA00008779"/>
    </source>
</evidence>
<dbReference type="EMBL" id="CP138858">
    <property type="protein sequence ID" value="WPJ95379.1"/>
    <property type="molecule type" value="Genomic_DNA"/>
</dbReference>
<dbReference type="RefSeq" id="WP_319832268.1">
    <property type="nucleotide sequence ID" value="NZ_CP138858.1"/>
</dbReference>
<proteinExistence type="inferred from homology"/>
<dbReference type="CDD" id="cd16027">
    <property type="entry name" value="SGSH"/>
    <property type="match status" value="1"/>
</dbReference>
<keyword evidence="7" id="KW-1185">Reference proteome</keyword>
<keyword evidence="4" id="KW-0106">Calcium</keyword>
<keyword evidence="2" id="KW-0479">Metal-binding</keyword>
<evidence type="ECO:0000313" key="6">
    <source>
        <dbReference type="EMBL" id="WPJ95379.1"/>
    </source>
</evidence>
<keyword evidence="3" id="KW-0378">Hydrolase</keyword>
<evidence type="ECO:0000256" key="3">
    <source>
        <dbReference type="ARBA" id="ARBA00022801"/>
    </source>
</evidence>
<dbReference type="InterPro" id="IPR000917">
    <property type="entry name" value="Sulfatase_N"/>
</dbReference>
<dbReference type="PROSITE" id="PS00149">
    <property type="entry name" value="SULFATASE_2"/>
    <property type="match status" value="1"/>
</dbReference>
<feature type="domain" description="Sulfatase N-terminal" evidence="5">
    <location>
        <begin position="6"/>
        <end position="301"/>
    </location>
</feature>
<dbReference type="PANTHER" id="PTHR42693:SF53">
    <property type="entry name" value="ENDO-4-O-SULFATASE"/>
    <property type="match status" value="1"/>
</dbReference>
<gene>
    <name evidence="6" type="ORF">SH580_18320</name>
</gene>
<accession>A0ABZ0RJE9</accession>
<dbReference type="InterPro" id="IPR017850">
    <property type="entry name" value="Alkaline_phosphatase_core_sf"/>
</dbReference>
<dbReference type="Proteomes" id="UP001324993">
    <property type="component" value="Chromosome"/>
</dbReference>
<evidence type="ECO:0000313" key="7">
    <source>
        <dbReference type="Proteomes" id="UP001324993"/>
    </source>
</evidence>
<reference evidence="6 7" key="1">
    <citation type="submission" date="2023-11" db="EMBL/GenBank/DDBJ databases">
        <title>Coraliomargarita sp. nov., isolated from marine algae.</title>
        <authorList>
            <person name="Lee J.K."/>
            <person name="Baek J.H."/>
            <person name="Kim J.M."/>
            <person name="Choi D.G."/>
            <person name="Jeon C.O."/>
        </authorList>
    </citation>
    <scope>NUCLEOTIDE SEQUENCE [LARGE SCALE GENOMIC DNA]</scope>
    <source>
        <strain evidence="6 7">J2-16</strain>
    </source>
</reference>
<dbReference type="PANTHER" id="PTHR42693">
    <property type="entry name" value="ARYLSULFATASE FAMILY MEMBER"/>
    <property type="match status" value="1"/>
</dbReference>
<evidence type="ECO:0000259" key="5">
    <source>
        <dbReference type="Pfam" id="PF00884"/>
    </source>
</evidence>
<dbReference type="InterPro" id="IPR050738">
    <property type="entry name" value="Sulfatase"/>
</dbReference>
<dbReference type="InterPro" id="IPR024607">
    <property type="entry name" value="Sulfatase_CS"/>
</dbReference>
<dbReference type="Pfam" id="PF00884">
    <property type="entry name" value="Sulfatase"/>
    <property type="match status" value="1"/>
</dbReference>
<name>A0ABZ0RJE9_9BACT</name>
<comment type="similarity">
    <text evidence="1">Belongs to the sulfatase family.</text>
</comment>
<dbReference type="SUPFAM" id="SSF53649">
    <property type="entry name" value="Alkaline phosphatase-like"/>
    <property type="match status" value="1"/>
</dbReference>
<evidence type="ECO:0000256" key="2">
    <source>
        <dbReference type="ARBA" id="ARBA00022723"/>
    </source>
</evidence>